<accession>A0A369P539</accession>
<dbReference type="RefSeq" id="WP_114548564.1">
    <property type="nucleotide sequence ID" value="NZ_PPUT01000005.1"/>
</dbReference>
<name>A0A369P539_9ACTN</name>
<gene>
    <name evidence="1" type="ORF">C1850_03030</name>
</gene>
<sequence length="206" mass="22235">MGTYQNSLEAVENEMKGTVDALYSAYLGKLEDNRQFLPDLKAKRDHEATSEYIAASTAAKERCLAKEAPLFADLRRDVEKALAAAPSQGQLAYLQTLSLRSTLTESDIVTAAVAVAGNAAAEANVAELAKREGIISAKVTAPPALPNLLASIDKWEETRQQRVINYRTVQQDGQVSGEPEFGFIPGGGWSKTMEEAEGAIERYGAK</sequence>
<dbReference type="Proteomes" id="UP000253805">
    <property type="component" value="Unassembled WGS sequence"/>
</dbReference>
<dbReference type="AlphaFoldDB" id="A0A369P539"/>
<reference evidence="1 2" key="1">
    <citation type="journal article" date="2018" name="Elife">
        <title>Discovery and characterization of a prevalent human gut bacterial enzyme sufficient for the inactivation of a family of plant toxins.</title>
        <authorList>
            <person name="Koppel N."/>
            <person name="Bisanz J.E."/>
            <person name="Pandelia M.E."/>
            <person name="Turnbaugh P.J."/>
            <person name="Balskus E.P."/>
        </authorList>
    </citation>
    <scope>NUCLEOTIDE SEQUENCE [LARGE SCALE GENOMIC DNA]</scope>
    <source>
        <strain evidence="1 2">OB21 GAM 11</strain>
    </source>
</reference>
<organism evidence="1 2">
    <name type="scientific">Adlercreutzia equolifaciens subsp. celatus</name>
    <dbReference type="NCBI Taxonomy" id="394340"/>
    <lineage>
        <taxon>Bacteria</taxon>
        <taxon>Bacillati</taxon>
        <taxon>Actinomycetota</taxon>
        <taxon>Coriobacteriia</taxon>
        <taxon>Eggerthellales</taxon>
        <taxon>Eggerthellaceae</taxon>
        <taxon>Adlercreutzia</taxon>
    </lineage>
</organism>
<protein>
    <submittedName>
        <fullName evidence="1">Uncharacterized protein</fullName>
    </submittedName>
</protein>
<comment type="caution">
    <text evidence="1">The sequence shown here is derived from an EMBL/GenBank/DDBJ whole genome shotgun (WGS) entry which is preliminary data.</text>
</comment>
<evidence type="ECO:0000313" key="1">
    <source>
        <dbReference type="EMBL" id="RDC45988.1"/>
    </source>
</evidence>
<dbReference type="EMBL" id="PPUT01000005">
    <property type="protein sequence ID" value="RDC45988.1"/>
    <property type="molecule type" value="Genomic_DNA"/>
</dbReference>
<evidence type="ECO:0000313" key="2">
    <source>
        <dbReference type="Proteomes" id="UP000253805"/>
    </source>
</evidence>
<proteinExistence type="predicted"/>